<evidence type="ECO:0000256" key="8">
    <source>
        <dbReference type="SAM" id="Phobius"/>
    </source>
</evidence>
<sequence length="220" mass="23614">MSKKENVEKENVDQPGHLEGGDAFSGTKSSAVNIVGNPLQRDNEEEVVADAAEFCKTHGLAVSSLNLSFPTEFGINGTGTDEWIVGAVNSIIFLTAAGLIGAWIVDPLNHYFGRRGEIFLTALVLFATPIGSGFTHSWQTLFVVKFILGIGIGAKNATVPIFSSELAPARIRGALVMFWQLWVTFGIFAGFAANVIVRNFGKIALRLQLGETLTMGQAVK</sequence>
<evidence type="ECO:0000259" key="9">
    <source>
        <dbReference type="PROSITE" id="PS50850"/>
    </source>
</evidence>
<dbReference type="PROSITE" id="PS50850">
    <property type="entry name" value="MFS"/>
    <property type="match status" value="1"/>
</dbReference>
<dbReference type="PROSITE" id="PS00217">
    <property type="entry name" value="SUGAR_TRANSPORT_2"/>
    <property type="match status" value="1"/>
</dbReference>
<evidence type="ECO:0000256" key="4">
    <source>
        <dbReference type="ARBA" id="ARBA00022692"/>
    </source>
</evidence>
<feature type="transmembrane region" description="Helical" evidence="8">
    <location>
        <begin position="174"/>
        <end position="197"/>
    </location>
</feature>
<evidence type="ECO:0000313" key="10">
    <source>
        <dbReference type="EMBL" id="KAJ7318580.1"/>
    </source>
</evidence>
<dbReference type="PANTHER" id="PTHR48020:SF13">
    <property type="entry name" value="MAJOR FACILITATOR SUPERFAMILY (MFS) PROFILE DOMAIN-CONTAINING PROTEIN"/>
    <property type="match status" value="1"/>
</dbReference>
<feature type="region of interest" description="Disordered" evidence="7">
    <location>
        <begin position="1"/>
        <end position="25"/>
    </location>
</feature>
<dbReference type="GO" id="GO:0022857">
    <property type="term" value="F:transmembrane transporter activity"/>
    <property type="evidence" value="ECO:0007669"/>
    <property type="project" value="InterPro"/>
</dbReference>
<dbReference type="InterPro" id="IPR036259">
    <property type="entry name" value="MFS_trans_sf"/>
</dbReference>
<proteinExistence type="inferred from homology"/>
<dbReference type="Gene3D" id="1.20.1250.20">
    <property type="entry name" value="MFS general substrate transporter like domains"/>
    <property type="match status" value="1"/>
</dbReference>
<name>A0AAD7EF88_9AGAR</name>
<accession>A0AAD7EF88</accession>
<evidence type="ECO:0000256" key="3">
    <source>
        <dbReference type="ARBA" id="ARBA00022448"/>
    </source>
</evidence>
<dbReference type="InterPro" id="IPR020846">
    <property type="entry name" value="MFS_dom"/>
</dbReference>
<comment type="subcellular location">
    <subcellularLocation>
        <location evidence="1">Membrane</location>
        <topology evidence="1">Multi-pass membrane protein</topology>
    </subcellularLocation>
</comment>
<dbReference type="AlphaFoldDB" id="A0AAD7EF88"/>
<keyword evidence="5 8" id="KW-1133">Transmembrane helix</keyword>
<reference evidence="10" key="1">
    <citation type="submission" date="2023-03" db="EMBL/GenBank/DDBJ databases">
        <title>Massive genome expansion in bonnet fungi (Mycena s.s.) driven by repeated elements and novel gene families across ecological guilds.</title>
        <authorList>
            <consortium name="Lawrence Berkeley National Laboratory"/>
            <person name="Harder C.B."/>
            <person name="Miyauchi S."/>
            <person name="Viragh M."/>
            <person name="Kuo A."/>
            <person name="Thoen E."/>
            <person name="Andreopoulos B."/>
            <person name="Lu D."/>
            <person name="Skrede I."/>
            <person name="Drula E."/>
            <person name="Henrissat B."/>
            <person name="Morin E."/>
            <person name="Kohler A."/>
            <person name="Barry K."/>
            <person name="LaButti K."/>
            <person name="Morin E."/>
            <person name="Salamov A."/>
            <person name="Lipzen A."/>
            <person name="Mereny Z."/>
            <person name="Hegedus B."/>
            <person name="Baldrian P."/>
            <person name="Stursova M."/>
            <person name="Weitz H."/>
            <person name="Taylor A."/>
            <person name="Grigoriev I.V."/>
            <person name="Nagy L.G."/>
            <person name="Martin F."/>
            <person name="Kauserud H."/>
        </authorList>
    </citation>
    <scope>NUCLEOTIDE SEQUENCE</scope>
    <source>
        <strain evidence="10">CBHHK002</strain>
    </source>
</reference>
<protein>
    <recommendedName>
        <fullName evidence="9">Major facilitator superfamily (MFS) profile domain-containing protein</fullName>
    </recommendedName>
</protein>
<evidence type="ECO:0000256" key="1">
    <source>
        <dbReference type="ARBA" id="ARBA00004141"/>
    </source>
</evidence>
<keyword evidence="11" id="KW-1185">Reference proteome</keyword>
<feature type="transmembrane region" description="Helical" evidence="8">
    <location>
        <begin position="83"/>
        <end position="105"/>
    </location>
</feature>
<comment type="caution">
    <text evidence="10">The sequence shown here is derived from an EMBL/GenBank/DDBJ whole genome shotgun (WGS) entry which is preliminary data.</text>
</comment>
<gene>
    <name evidence="10" type="ORF">DFH08DRAFT_971320</name>
</gene>
<dbReference type="SUPFAM" id="SSF103473">
    <property type="entry name" value="MFS general substrate transporter"/>
    <property type="match status" value="1"/>
</dbReference>
<keyword evidence="4 8" id="KW-0812">Transmembrane</keyword>
<dbReference type="EMBL" id="JARIHO010000057">
    <property type="protein sequence ID" value="KAJ7318580.1"/>
    <property type="molecule type" value="Genomic_DNA"/>
</dbReference>
<dbReference type="PANTHER" id="PTHR48020">
    <property type="entry name" value="PROTON MYO-INOSITOL COTRANSPORTER"/>
    <property type="match status" value="1"/>
</dbReference>
<dbReference type="InterPro" id="IPR005829">
    <property type="entry name" value="Sugar_transporter_CS"/>
</dbReference>
<evidence type="ECO:0000256" key="2">
    <source>
        <dbReference type="ARBA" id="ARBA00010992"/>
    </source>
</evidence>
<dbReference type="Proteomes" id="UP001218218">
    <property type="component" value="Unassembled WGS sequence"/>
</dbReference>
<keyword evidence="3" id="KW-0813">Transport</keyword>
<feature type="compositionally biased region" description="Basic and acidic residues" evidence="7">
    <location>
        <begin position="1"/>
        <end position="12"/>
    </location>
</feature>
<evidence type="ECO:0000256" key="5">
    <source>
        <dbReference type="ARBA" id="ARBA00022989"/>
    </source>
</evidence>
<dbReference type="GO" id="GO:0016020">
    <property type="term" value="C:membrane"/>
    <property type="evidence" value="ECO:0007669"/>
    <property type="project" value="UniProtKB-SubCell"/>
</dbReference>
<dbReference type="InterPro" id="IPR050814">
    <property type="entry name" value="Myo-inositol_Transporter"/>
</dbReference>
<dbReference type="Pfam" id="PF00083">
    <property type="entry name" value="Sugar_tr"/>
    <property type="match status" value="1"/>
</dbReference>
<feature type="transmembrane region" description="Helical" evidence="8">
    <location>
        <begin position="141"/>
        <end position="162"/>
    </location>
</feature>
<feature type="transmembrane region" description="Helical" evidence="8">
    <location>
        <begin position="117"/>
        <end position="135"/>
    </location>
</feature>
<feature type="domain" description="Major facilitator superfamily (MFS) profile" evidence="9">
    <location>
        <begin position="1"/>
        <end position="220"/>
    </location>
</feature>
<evidence type="ECO:0000313" key="11">
    <source>
        <dbReference type="Proteomes" id="UP001218218"/>
    </source>
</evidence>
<organism evidence="10 11">
    <name type="scientific">Mycena albidolilacea</name>
    <dbReference type="NCBI Taxonomy" id="1033008"/>
    <lineage>
        <taxon>Eukaryota</taxon>
        <taxon>Fungi</taxon>
        <taxon>Dikarya</taxon>
        <taxon>Basidiomycota</taxon>
        <taxon>Agaricomycotina</taxon>
        <taxon>Agaricomycetes</taxon>
        <taxon>Agaricomycetidae</taxon>
        <taxon>Agaricales</taxon>
        <taxon>Marasmiineae</taxon>
        <taxon>Mycenaceae</taxon>
        <taxon>Mycena</taxon>
    </lineage>
</organism>
<evidence type="ECO:0000256" key="6">
    <source>
        <dbReference type="ARBA" id="ARBA00023136"/>
    </source>
</evidence>
<keyword evidence="6 8" id="KW-0472">Membrane</keyword>
<evidence type="ECO:0000256" key="7">
    <source>
        <dbReference type="SAM" id="MobiDB-lite"/>
    </source>
</evidence>
<dbReference type="InterPro" id="IPR005828">
    <property type="entry name" value="MFS_sugar_transport-like"/>
</dbReference>
<comment type="similarity">
    <text evidence="2">Belongs to the major facilitator superfamily. Sugar transporter (TC 2.A.1.1) family.</text>
</comment>